<feature type="binding site" evidence="4 6">
    <location>
        <position position="123"/>
    </location>
    <ligand>
        <name>substrate</name>
    </ligand>
</feature>
<dbReference type="GO" id="GO:0019353">
    <property type="term" value="P:protoporphyrinogen IX biosynthetic process from glutamate"/>
    <property type="evidence" value="ECO:0007669"/>
    <property type="project" value="TreeGrafter"/>
</dbReference>
<dbReference type="InterPro" id="IPR006151">
    <property type="entry name" value="Shikm_DH/Glu-tRNA_Rdtase"/>
</dbReference>
<dbReference type="GO" id="GO:0008883">
    <property type="term" value="F:glutamyl-tRNA reductase activity"/>
    <property type="evidence" value="ECO:0007669"/>
    <property type="project" value="UniProtKB-UniRule"/>
</dbReference>
<keyword evidence="2 4" id="KW-0560">Oxidoreductase</keyword>
<evidence type="ECO:0000256" key="7">
    <source>
        <dbReference type="PIRSR" id="PIRSR000445-4"/>
    </source>
</evidence>
<dbReference type="CDD" id="cd05213">
    <property type="entry name" value="NAD_bind_Glutamyl_tRNA_reduct"/>
    <property type="match status" value="1"/>
</dbReference>
<dbReference type="PIRSF" id="PIRSF000445">
    <property type="entry name" value="4pyrrol_synth_GluRdtase"/>
    <property type="match status" value="1"/>
</dbReference>
<feature type="binding site" evidence="4 6">
    <location>
        <begin position="49"/>
        <end position="52"/>
    </location>
    <ligand>
        <name>substrate</name>
    </ligand>
</feature>
<comment type="caution">
    <text evidence="10">The sequence shown here is derived from an EMBL/GenBank/DDBJ whole genome shotgun (WGS) entry which is preliminary data.</text>
</comment>
<dbReference type="Pfam" id="PF01488">
    <property type="entry name" value="Shikimate_DH"/>
    <property type="match status" value="1"/>
</dbReference>
<dbReference type="Gene3D" id="3.40.50.720">
    <property type="entry name" value="NAD(P)-binding Rossmann-like Domain"/>
    <property type="match status" value="1"/>
</dbReference>
<dbReference type="InterPro" id="IPR000343">
    <property type="entry name" value="4pyrrol_synth_GluRdtase"/>
</dbReference>
<evidence type="ECO:0000256" key="2">
    <source>
        <dbReference type="ARBA" id="ARBA00023002"/>
    </source>
</evidence>
<comment type="function">
    <text evidence="4">Catalyzes the NADPH-dependent reduction of glutamyl-tRNA(Glu) to glutamate 1-semialdehyde (GSA).</text>
</comment>
<dbReference type="EMBL" id="DVLT01000050">
    <property type="protein sequence ID" value="HIU03243.1"/>
    <property type="molecule type" value="Genomic_DNA"/>
</dbReference>
<feature type="active site" description="Nucleophile" evidence="4 5">
    <location>
        <position position="50"/>
    </location>
</feature>
<reference evidence="10" key="1">
    <citation type="submission" date="2020-10" db="EMBL/GenBank/DDBJ databases">
        <authorList>
            <person name="Gilroy R."/>
        </authorList>
    </citation>
    <scope>NUCLEOTIDE SEQUENCE</scope>
    <source>
        <strain evidence="10">CHK187-14744</strain>
    </source>
</reference>
<dbReference type="SUPFAM" id="SSF51735">
    <property type="entry name" value="NAD(P)-binding Rossmann-fold domains"/>
    <property type="match status" value="1"/>
</dbReference>
<dbReference type="EC" id="1.2.1.70" evidence="4"/>
<dbReference type="PROSITE" id="PS00747">
    <property type="entry name" value="GLUTR"/>
    <property type="match status" value="1"/>
</dbReference>
<evidence type="ECO:0000256" key="6">
    <source>
        <dbReference type="PIRSR" id="PIRSR000445-2"/>
    </source>
</evidence>
<feature type="binding site" evidence="4 6">
    <location>
        <begin position="117"/>
        <end position="119"/>
    </location>
    <ligand>
        <name>substrate</name>
    </ligand>
</feature>
<feature type="site" description="Important for activity" evidence="4 7">
    <location>
        <position position="102"/>
    </location>
</feature>
<dbReference type="InterPro" id="IPR015895">
    <property type="entry name" value="4pyrrol_synth_GluRdtase_N"/>
</dbReference>
<comment type="subunit">
    <text evidence="4">Homodimer.</text>
</comment>
<comment type="pathway">
    <text evidence="4">Porphyrin-containing compound metabolism; protoporphyrin-IX biosynthesis; 5-aminolevulinate from L-glutamyl-tRNA(Glu): step 1/2.</text>
</comment>
<accession>A0A9D1KXA5</accession>
<dbReference type="SUPFAM" id="SSF69742">
    <property type="entry name" value="Glutamyl tRNA-reductase catalytic, N-terminal domain"/>
    <property type="match status" value="1"/>
</dbReference>
<dbReference type="PANTHER" id="PTHR43013:SF1">
    <property type="entry name" value="GLUTAMYL-TRNA REDUCTASE"/>
    <property type="match status" value="1"/>
</dbReference>
<dbReference type="InterPro" id="IPR036343">
    <property type="entry name" value="GluRdtase_N_sf"/>
</dbReference>
<dbReference type="Proteomes" id="UP000824164">
    <property type="component" value="Unassembled WGS sequence"/>
</dbReference>
<feature type="domain" description="Quinate/shikimate 5-dehydrogenase/glutamyl-tRNA reductase" evidence="8">
    <location>
        <begin position="176"/>
        <end position="306"/>
    </location>
</feature>
<keyword evidence="1 4" id="KW-0521">NADP</keyword>
<dbReference type="InterPro" id="IPR018214">
    <property type="entry name" value="GluRdtase_CS"/>
</dbReference>
<dbReference type="InterPro" id="IPR036291">
    <property type="entry name" value="NAD(P)-bd_dom_sf"/>
</dbReference>
<comment type="miscellaneous">
    <text evidence="4">During catalysis, the active site Cys acts as a nucleophile attacking the alpha-carbonyl group of tRNA-bound glutamate with the formation of a thioester intermediate between enzyme and glutamate, and the concomitant release of tRNA(Glu). The thioester intermediate is finally reduced by direct hydride transfer from NADPH, to form the product GSA.</text>
</comment>
<organism evidence="10 11">
    <name type="scientific">Candidatus Onthocola gallistercoris</name>
    <dbReference type="NCBI Taxonomy" id="2840876"/>
    <lineage>
        <taxon>Bacteria</taxon>
        <taxon>Bacillati</taxon>
        <taxon>Bacillota</taxon>
        <taxon>Bacilli</taxon>
        <taxon>Candidatus Onthocola</taxon>
    </lineage>
</organism>
<dbReference type="AlphaFoldDB" id="A0A9D1KXA5"/>
<proteinExistence type="inferred from homology"/>
<feature type="domain" description="Glutamyl-tRNA reductase N-terminal" evidence="9">
    <location>
        <begin position="6"/>
        <end position="159"/>
    </location>
</feature>
<comment type="domain">
    <text evidence="4">Possesses an unusual extended V-shaped dimeric structure with each monomer consisting of three distinct domains arranged along a curved 'spinal' alpha-helix. The N-terminal catalytic domain specifically recognizes the glutamate moiety of the substrate. The second domain is the NADPH-binding domain, and the third C-terminal domain is responsible for dimerization.</text>
</comment>
<feature type="binding site" evidence="4 6">
    <location>
        <position position="112"/>
    </location>
    <ligand>
        <name>substrate</name>
    </ligand>
</feature>
<protein>
    <recommendedName>
        <fullName evidence="4">Glutamyl-tRNA reductase</fullName>
        <shortName evidence="4">GluTR</shortName>
        <ecNumber evidence="4">1.2.1.70</ecNumber>
    </recommendedName>
</protein>
<evidence type="ECO:0000256" key="4">
    <source>
        <dbReference type="HAMAP-Rule" id="MF_00087"/>
    </source>
</evidence>
<dbReference type="Pfam" id="PF05201">
    <property type="entry name" value="GlutR_N"/>
    <property type="match status" value="1"/>
</dbReference>
<evidence type="ECO:0000256" key="1">
    <source>
        <dbReference type="ARBA" id="ARBA00022857"/>
    </source>
</evidence>
<dbReference type="NCBIfam" id="TIGR01035">
    <property type="entry name" value="hemA"/>
    <property type="match status" value="1"/>
</dbReference>
<evidence type="ECO:0000256" key="5">
    <source>
        <dbReference type="PIRSR" id="PIRSR000445-1"/>
    </source>
</evidence>
<dbReference type="GO" id="GO:0050661">
    <property type="term" value="F:NADP binding"/>
    <property type="evidence" value="ECO:0007669"/>
    <property type="project" value="InterPro"/>
</dbReference>
<dbReference type="FunFam" id="3.30.460.30:FF:000001">
    <property type="entry name" value="Glutamyl-tRNA reductase"/>
    <property type="match status" value="1"/>
</dbReference>
<sequence>MSIQLISVSHKTADLTVRSWFSLTSQQQKDLMHAVCQNSAATECVVLSTCNRMEIYMYGPDEAERDIFRKGQASLMEILALDTKRDVGKYLRFYQREKAERHLFHVACGLDSMIIGEDQILGQVKDAHRQAMEEGTTGTYLNTLFRYAVTAAKKVKTKTDLSKTPVSTATIAVKAAREYLGSLQGKKILIIGASGKIGSTIFKNLLAEDEAEIYVTIRQRIPHMDQKYTYHTIDYRDRYEKLGDMDVIISATSSPHYTITGDKAARHVTDGRKRAFIDLAVPSDIEESVTEIPGVGYYNIDDFSRVARQNNDRKAAEAVAAEDILREYQTDFEKWMLFQLSFDMISQVKEQVLSEAGEKGMEKAMDHFFFRLREVSRPDELSSFMDMIGRLAG</sequence>
<comment type="similarity">
    <text evidence="4">Belongs to the glutamyl-tRNA reductase family.</text>
</comment>
<dbReference type="HAMAP" id="MF_00087">
    <property type="entry name" value="Glu_tRNA_reductase"/>
    <property type="match status" value="1"/>
</dbReference>
<comment type="caution">
    <text evidence="4">Lacks conserved residue(s) required for the propagation of feature annotation.</text>
</comment>
<gene>
    <name evidence="4 10" type="primary">hemA</name>
    <name evidence="10" type="ORF">IAB63_08335</name>
</gene>
<evidence type="ECO:0000313" key="10">
    <source>
        <dbReference type="EMBL" id="HIU03243.1"/>
    </source>
</evidence>
<dbReference type="PANTHER" id="PTHR43013">
    <property type="entry name" value="GLUTAMYL-TRNA REDUCTASE"/>
    <property type="match status" value="1"/>
</dbReference>
<dbReference type="Gene3D" id="3.30.460.30">
    <property type="entry name" value="Glutamyl-tRNA reductase, N-terminal domain"/>
    <property type="match status" value="1"/>
</dbReference>
<comment type="catalytic activity">
    <reaction evidence="4">
        <text>(S)-4-amino-5-oxopentanoate + tRNA(Glu) + NADP(+) = L-glutamyl-tRNA(Glu) + NADPH + H(+)</text>
        <dbReference type="Rhea" id="RHEA:12344"/>
        <dbReference type="Rhea" id="RHEA-COMP:9663"/>
        <dbReference type="Rhea" id="RHEA-COMP:9680"/>
        <dbReference type="ChEBI" id="CHEBI:15378"/>
        <dbReference type="ChEBI" id="CHEBI:57501"/>
        <dbReference type="ChEBI" id="CHEBI:57783"/>
        <dbReference type="ChEBI" id="CHEBI:58349"/>
        <dbReference type="ChEBI" id="CHEBI:78442"/>
        <dbReference type="ChEBI" id="CHEBI:78520"/>
        <dbReference type="EC" id="1.2.1.70"/>
    </reaction>
</comment>
<evidence type="ECO:0000256" key="3">
    <source>
        <dbReference type="ARBA" id="ARBA00023244"/>
    </source>
</evidence>
<reference evidence="10" key="2">
    <citation type="journal article" date="2021" name="PeerJ">
        <title>Extensive microbial diversity within the chicken gut microbiome revealed by metagenomics and culture.</title>
        <authorList>
            <person name="Gilroy R."/>
            <person name="Ravi A."/>
            <person name="Getino M."/>
            <person name="Pursley I."/>
            <person name="Horton D.L."/>
            <person name="Alikhan N.F."/>
            <person name="Baker D."/>
            <person name="Gharbi K."/>
            <person name="Hall N."/>
            <person name="Watson M."/>
            <person name="Adriaenssens E.M."/>
            <person name="Foster-Nyarko E."/>
            <person name="Jarju S."/>
            <person name="Secka A."/>
            <person name="Antonio M."/>
            <person name="Oren A."/>
            <person name="Chaudhuri R.R."/>
            <person name="La Ragione R."/>
            <person name="Hildebrand F."/>
            <person name="Pallen M.J."/>
        </authorList>
    </citation>
    <scope>NUCLEOTIDE SEQUENCE</scope>
    <source>
        <strain evidence="10">CHK187-14744</strain>
    </source>
</reference>
<name>A0A9D1KXA5_9FIRM</name>
<evidence type="ECO:0000313" key="11">
    <source>
        <dbReference type="Proteomes" id="UP000824164"/>
    </source>
</evidence>
<evidence type="ECO:0000259" key="8">
    <source>
        <dbReference type="Pfam" id="PF01488"/>
    </source>
</evidence>
<evidence type="ECO:0000259" key="9">
    <source>
        <dbReference type="Pfam" id="PF05201"/>
    </source>
</evidence>
<keyword evidence="3 4" id="KW-0627">Porphyrin biosynthesis</keyword>